<dbReference type="AlphaFoldDB" id="G7KMP1"/>
<organism evidence="1 3">
    <name type="scientific">Medicago truncatula</name>
    <name type="common">Barrel medic</name>
    <name type="synonym">Medicago tribuloides</name>
    <dbReference type="NCBI Taxonomy" id="3880"/>
    <lineage>
        <taxon>Eukaryota</taxon>
        <taxon>Viridiplantae</taxon>
        <taxon>Streptophyta</taxon>
        <taxon>Embryophyta</taxon>
        <taxon>Tracheophyta</taxon>
        <taxon>Spermatophyta</taxon>
        <taxon>Magnoliopsida</taxon>
        <taxon>eudicotyledons</taxon>
        <taxon>Gunneridae</taxon>
        <taxon>Pentapetalae</taxon>
        <taxon>rosids</taxon>
        <taxon>fabids</taxon>
        <taxon>Fabales</taxon>
        <taxon>Fabaceae</taxon>
        <taxon>Papilionoideae</taxon>
        <taxon>50 kb inversion clade</taxon>
        <taxon>NPAAA clade</taxon>
        <taxon>Hologalegina</taxon>
        <taxon>IRL clade</taxon>
        <taxon>Trifolieae</taxon>
        <taxon>Medicago</taxon>
    </lineage>
</organism>
<sequence>MIRLVDSRDSVELRLKQSDYDLKIRRKKKKLCTTTALPAPKKSASYQPQLKCPMAGTFYISNRTVRCQNSICKKKYLAN</sequence>
<evidence type="ECO:0000313" key="1">
    <source>
        <dbReference type="EMBL" id="AES74931.1"/>
    </source>
</evidence>
<evidence type="ECO:0000313" key="2">
    <source>
        <dbReference type="EnsemblPlants" id="AES74931"/>
    </source>
</evidence>
<name>G7KMP1_MEDTR</name>
<reference evidence="2" key="3">
    <citation type="submission" date="2015-04" db="UniProtKB">
        <authorList>
            <consortium name="EnsemblPlants"/>
        </authorList>
    </citation>
    <scope>IDENTIFICATION</scope>
    <source>
        <strain evidence="2">cv. Jemalong A17</strain>
    </source>
</reference>
<evidence type="ECO:0000313" key="3">
    <source>
        <dbReference type="Proteomes" id="UP000002051"/>
    </source>
</evidence>
<dbReference type="PaxDb" id="3880-AES74931"/>
<dbReference type="Proteomes" id="UP000002051">
    <property type="component" value="Chromosome 6"/>
</dbReference>
<dbReference type="HOGENOM" id="CLU_2609680_0_0_1"/>
<accession>G7KMP1</accession>
<dbReference type="EMBL" id="CM001222">
    <property type="protein sequence ID" value="AES74931.1"/>
    <property type="molecule type" value="Genomic_DNA"/>
</dbReference>
<reference evidence="1 3" key="1">
    <citation type="journal article" date="2011" name="Nature">
        <title>The Medicago genome provides insight into the evolution of rhizobial symbioses.</title>
        <authorList>
            <person name="Young N.D."/>
            <person name="Debelle F."/>
            <person name="Oldroyd G.E."/>
            <person name="Geurts R."/>
            <person name="Cannon S.B."/>
            <person name="Udvardi M.K."/>
            <person name="Benedito V.A."/>
            <person name="Mayer K.F."/>
            <person name="Gouzy J."/>
            <person name="Schoof H."/>
            <person name="Van de Peer Y."/>
            <person name="Proost S."/>
            <person name="Cook D.R."/>
            <person name="Meyers B.C."/>
            <person name="Spannagl M."/>
            <person name="Cheung F."/>
            <person name="De Mita S."/>
            <person name="Krishnakumar V."/>
            <person name="Gundlach H."/>
            <person name="Zhou S."/>
            <person name="Mudge J."/>
            <person name="Bharti A.K."/>
            <person name="Murray J.D."/>
            <person name="Naoumkina M.A."/>
            <person name="Rosen B."/>
            <person name="Silverstein K.A."/>
            <person name="Tang H."/>
            <person name="Rombauts S."/>
            <person name="Zhao P.X."/>
            <person name="Zhou P."/>
            <person name="Barbe V."/>
            <person name="Bardou P."/>
            <person name="Bechner M."/>
            <person name="Bellec A."/>
            <person name="Berger A."/>
            <person name="Berges H."/>
            <person name="Bidwell S."/>
            <person name="Bisseling T."/>
            <person name="Choisne N."/>
            <person name="Couloux A."/>
            <person name="Denny R."/>
            <person name="Deshpande S."/>
            <person name="Dai X."/>
            <person name="Doyle J.J."/>
            <person name="Dudez A.M."/>
            <person name="Farmer A.D."/>
            <person name="Fouteau S."/>
            <person name="Franken C."/>
            <person name="Gibelin C."/>
            <person name="Gish J."/>
            <person name="Goldstein S."/>
            <person name="Gonzalez A.J."/>
            <person name="Green P.J."/>
            <person name="Hallab A."/>
            <person name="Hartog M."/>
            <person name="Hua A."/>
            <person name="Humphray S.J."/>
            <person name="Jeong D.H."/>
            <person name="Jing Y."/>
            <person name="Jocker A."/>
            <person name="Kenton S.M."/>
            <person name="Kim D.J."/>
            <person name="Klee K."/>
            <person name="Lai H."/>
            <person name="Lang C."/>
            <person name="Lin S."/>
            <person name="Macmil S.L."/>
            <person name="Magdelenat G."/>
            <person name="Matthews L."/>
            <person name="McCorrison J."/>
            <person name="Monaghan E.L."/>
            <person name="Mun J.H."/>
            <person name="Najar F.Z."/>
            <person name="Nicholson C."/>
            <person name="Noirot C."/>
            <person name="O'Bleness M."/>
            <person name="Paule C.R."/>
            <person name="Poulain J."/>
            <person name="Prion F."/>
            <person name="Qin B."/>
            <person name="Qu C."/>
            <person name="Retzel E.F."/>
            <person name="Riddle C."/>
            <person name="Sallet E."/>
            <person name="Samain S."/>
            <person name="Samson N."/>
            <person name="Sanders I."/>
            <person name="Saurat O."/>
            <person name="Scarpelli C."/>
            <person name="Schiex T."/>
            <person name="Segurens B."/>
            <person name="Severin A.J."/>
            <person name="Sherrier D.J."/>
            <person name="Shi R."/>
            <person name="Sims S."/>
            <person name="Singer S.R."/>
            <person name="Sinharoy S."/>
            <person name="Sterck L."/>
            <person name="Viollet A."/>
            <person name="Wang B.B."/>
            <person name="Wang K."/>
            <person name="Wang M."/>
            <person name="Wang X."/>
            <person name="Warfsmann J."/>
            <person name="Weissenbach J."/>
            <person name="White D.D."/>
            <person name="White J.D."/>
            <person name="Wiley G.B."/>
            <person name="Wincker P."/>
            <person name="Xing Y."/>
            <person name="Yang L."/>
            <person name="Yao Z."/>
            <person name="Ying F."/>
            <person name="Zhai J."/>
            <person name="Zhou L."/>
            <person name="Zuber A."/>
            <person name="Denarie J."/>
            <person name="Dixon R.A."/>
            <person name="May G.D."/>
            <person name="Schwartz D.C."/>
            <person name="Rogers J."/>
            <person name="Quetier F."/>
            <person name="Town C.D."/>
            <person name="Roe B.A."/>
        </authorList>
    </citation>
    <scope>NUCLEOTIDE SEQUENCE [LARGE SCALE GENOMIC DNA]</scope>
    <source>
        <strain evidence="1">A17</strain>
        <strain evidence="2 3">cv. Jemalong A17</strain>
    </source>
</reference>
<protein>
    <submittedName>
        <fullName evidence="1 2">Uncharacterized protein</fullName>
    </submittedName>
</protein>
<dbReference type="EnsemblPlants" id="AES74931">
    <property type="protein sequence ID" value="AES74931"/>
    <property type="gene ID" value="MTR_6g014990"/>
</dbReference>
<reference evidence="1 3" key="2">
    <citation type="journal article" date="2014" name="BMC Genomics">
        <title>An improved genome release (version Mt4.0) for the model legume Medicago truncatula.</title>
        <authorList>
            <person name="Tang H."/>
            <person name="Krishnakumar V."/>
            <person name="Bidwell S."/>
            <person name="Rosen B."/>
            <person name="Chan A."/>
            <person name="Zhou S."/>
            <person name="Gentzbittel L."/>
            <person name="Childs K.L."/>
            <person name="Yandell M."/>
            <person name="Gundlach H."/>
            <person name="Mayer K.F."/>
            <person name="Schwartz D.C."/>
            <person name="Town C.D."/>
        </authorList>
    </citation>
    <scope>GENOME REANNOTATION</scope>
    <source>
        <strain evidence="2 3">cv. Jemalong A17</strain>
    </source>
</reference>
<keyword evidence="3" id="KW-1185">Reference proteome</keyword>
<gene>
    <name evidence="1" type="ordered locus">MTR_6g014990</name>
</gene>
<proteinExistence type="predicted"/>